<keyword evidence="3" id="KW-1185">Reference proteome</keyword>
<dbReference type="PANTHER" id="PTHR43861:SF1">
    <property type="entry name" value="TRANS-ACONITATE 2-METHYLTRANSFERASE"/>
    <property type="match status" value="1"/>
</dbReference>
<evidence type="ECO:0000313" key="2">
    <source>
        <dbReference type="EMBL" id="EHH03649.1"/>
    </source>
</evidence>
<feature type="domain" description="Methyltransferase type 11" evidence="1">
    <location>
        <begin position="49"/>
        <end position="138"/>
    </location>
</feature>
<organism evidence="2 3">
    <name type="scientific">Mesorhizobium amorphae CCNWGS0123</name>
    <dbReference type="NCBI Taxonomy" id="1082933"/>
    <lineage>
        <taxon>Bacteria</taxon>
        <taxon>Pseudomonadati</taxon>
        <taxon>Pseudomonadota</taxon>
        <taxon>Alphaproteobacteria</taxon>
        <taxon>Hyphomicrobiales</taxon>
        <taxon>Phyllobacteriaceae</taxon>
        <taxon>Mesorhizobium</taxon>
    </lineage>
</organism>
<dbReference type="Gene3D" id="3.40.50.150">
    <property type="entry name" value="Vaccinia Virus protein VP39"/>
    <property type="match status" value="1"/>
</dbReference>
<keyword evidence="2" id="KW-0489">Methyltransferase</keyword>
<keyword evidence="2" id="KW-0808">Transferase</keyword>
<dbReference type="EMBL" id="AGSN01000237">
    <property type="protein sequence ID" value="EHH03649.1"/>
    <property type="molecule type" value="Genomic_DNA"/>
</dbReference>
<dbReference type="eggNOG" id="COG2226">
    <property type="taxonomic scope" value="Bacteria"/>
</dbReference>
<proteinExistence type="predicted"/>
<dbReference type="Proteomes" id="UP000002949">
    <property type="component" value="Unassembled WGS sequence"/>
</dbReference>
<dbReference type="GO" id="GO:0008757">
    <property type="term" value="F:S-adenosylmethionine-dependent methyltransferase activity"/>
    <property type="evidence" value="ECO:0007669"/>
    <property type="project" value="InterPro"/>
</dbReference>
<reference evidence="2 3" key="1">
    <citation type="journal article" date="2012" name="J. Bacteriol.">
        <title>Draft Genome Sequence of Plant Growth-Promoting Rhizobium Mesorhizobium amorphae, Isolated from Zinc-Lead Mine Tailings.</title>
        <authorList>
            <person name="Hao X."/>
            <person name="Lin Y."/>
            <person name="Johnstone L."/>
            <person name="Baltrus D.A."/>
            <person name="Miller S.J."/>
            <person name="Wei G."/>
            <person name="Rensing C."/>
        </authorList>
    </citation>
    <scope>NUCLEOTIDE SEQUENCE [LARGE SCALE GENOMIC DNA]</scope>
    <source>
        <strain evidence="2 3">CCNWGS0123</strain>
    </source>
</reference>
<dbReference type="PANTHER" id="PTHR43861">
    <property type="entry name" value="TRANS-ACONITATE 2-METHYLTRANSFERASE-RELATED"/>
    <property type="match status" value="1"/>
</dbReference>
<dbReference type="SUPFAM" id="SSF53335">
    <property type="entry name" value="S-adenosyl-L-methionine-dependent methyltransferases"/>
    <property type="match status" value="1"/>
</dbReference>
<protein>
    <submittedName>
        <fullName evidence="2">Type 11 methyltransferase</fullName>
    </submittedName>
</protein>
<dbReference type="AlphaFoldDB" id="G6YKG4"/>
<dbReference type="RefSeq" id="WP_006206287.1">
    <property type="nucleotide sequence ID" value="NZ_AGSN01000237.1"/>
</dbReference>
<dbReference type="InterPro" id="IPR013216">
    <property type="entry name" value="Methyltransf_11"/>
</dbReference>
<dbReference type="PATRIC" id="fig|1082933.3.peg.6299"/>
<dbReference type="OrthoDB" id="9777830at2"/>
<gene>
    <name evidence="2" type="ORF">MEA186_32495</name>
</gene>
<dbReference type="InterPro" id="IPR029063">
    <property type="entry name" value="SAM-dependent_MTases_sf"/>
</dbReference>
<dbReference type="KEGG" id="mamo:A6B35_12100"/>
<evidence type="ECO:0000259" key="1">
    <source>
        <dbReference type="Pfam" id="PF08241"/>
    </source>
</evidence>
<name>G6YKG4_9HYPH</name>
<accession>G6YKG4</accession>
<dbReference type="CDD" id="cd02440">
    <property type="entry name" value="AdoMet_MTases"/>
    <property type="match status" value="1"/>
</dbReference>
<dbReference type="Pfam" id="PF08241">
    <property type="entry name" value="Methyltransf_11"/>
    <property type="match status" value="1"/>
</dbReference>
<sequence length="206" mass="23326">MSRDWEKWDIGNIATELQAIWQDSANEIAHRGQLADIVSHYATAQTSILEVGCGTGLVYEKLVTTLPVTSRYTGVDSSVKMLEIARQNFPQGQFLYGDGYELVFRDQEFDVVLSFEVLGHIPEIKPFVSELFRVAKKTCIFTTWPSDGRDIVENYETINGVQFLHRRYSDDYVQKIIRTVGRKKLDSIELASLSSGGQAYIVTLHP</sequence>
<evidence type="ECO:0000313" key="3">
    <source>
        <dbReference type="Proteomes" id="UP000002949"/>
    </source>
</evidence>
<dbReference type="GO" id="GO:0032259">
    <property type="term" value="P:methylation"/>
    <property type="evidence" value="ECO:0007669"/>
    <property type="project" value="UniProtKB-KW"/>
</dbReference>